<dbReference type="GO" id="GO:0003724">
    <property type="term" value="F:RNA helicase activity"/>
    <property type="evidence" value="ECO:0007669"/>
    <property type="project" value="TreeGrafter"/>
</dbReference>
<dbReference type="EC" id="3.1.-.-" evidence="11"/>
<dbReference type="InterPro" id="IPR011545">
    <property type="entry name" value="DEAD/DEAH_box_helicase_dom"/>
</dbReference>
<proteinExistence type="inferred from homology"/>
<dbReference type="EC" id="3.6.4.-" evidence="11"/>
<keyword evidence="4" id="KW-0479">Metal-binding</keyword>
<name>A0A9X2UMR8_9BACT</name>
<evidence type="ECO:0000259" key="10">
    <source>
        <dbReference type="PROSITE" id="PS51643"/>
    </source>
</evidence>
<evidence type="ECO:0000313" key="11">
    <source>
        <dbReference type="EMBL" id="MCS4036994.1"/>
    </source>
</evidence>
<dbReference type="RefSeq" id="WP_259090905.1">
    <property type="nucleotide sequence ID" value="NZ_JANTZY010000004.1"/>
</dbReference>
<dbReference type="EMBL" id="JANUBF010000012">
    <property type="protein sequence ID" value="MCS4036994.1"/>
    <property type="molecule type" value="Genomic_DNA"/>
</dbReference>
<evidence type="ECO:0000256" key="6">
    <source>
        <dbReference type="ARBA" id="ARBA00022801"/>
    </source>
</evidence>
<dbReference type="GO" id="GO:0004519">
    <property type="term" value="F:endonuclease activity"/>
    <property type="evidence" value="ECO:0007669"/>
    <property type="project" value="UniProtKB-KW"/>
</dbReference>
<accession>A0A9X2UMR8</accession>
<dbReference type="InterPro" id="IPR027417">
    <property type="entry name" value="P-loop_NTPase"/>
</dbReference>
<dbReference type="Gene3D" id="3.40.50.300">
    <property type="entry name" value="P-loop containing nucleotide triphosphate hydrolases"/>
    <property type="match status" value="2"/>
</dbReference>
<dbReference type="GO" id="GO:0016787">
    <property type="term" value="F:hydrolase activity"/>
    <property type="evidence" value="ECO:0007669"/>
    <property type="project" value="UniProtKB-KW"/>
</dbReference>
<keyword evidence="11" id="KW-0255">Endonuclease</keyword>
<dbReference type="PANTHER" id="PTHR47959:SF16">
    <property type="entry name" value="CRISPR-ASSOCIATED NUCLEASE_HELICASE CAS3-RELATED"/>
    <property type="match status" value="1"/>
</dbReference>
<feature type="domain" description="HD Cas3-type" evidence="10">
    <location>
        <begin position="16"/>
        <end position="176"/>
    </location>
</feature>
<dbReference type="SUPFAM" id="SSF109604">
    <property type="entry name" value="HD-domain/PDEase-like"/>
    <property type="match status" value="1"/>
</dbReference>
<dbReference type="GO" id="GO:0005829">
    <property type="term" value="C:cytosol"/>
    <property type="evidence" value="ECO:0007669"/>
    <property type="project" value="TreeGrafter"/>
</dbReference>
<dbReference type="AlphaFoldDB" id="A0A9X2UMR8"/>
<dbReference type="PROSITE" id="PS51643">
    <property type="entry name" value="HD_CAS3"/>
    <property type="match status" value="1"/>
</dbReference>
<evidence type="ECO:0000256" key="2">
    <source>
        <dbReference type="ARBA" id="ARBA00009046"/>
    </source>
</evidence>
<keyword evidence="8" id="KW-0067">ATP-binding</keyword>
<evidence type="ECO:0000256" key="7">
    <source>
        <dbReference type="ARBA" id="ARBA00022806"/>
    </source>
</evidence>
<dbReference type="GO" id="GO:0003676">
    <property type="term" value="F:nucleic acid binding"/>
    <property type="evidence" value="ECO:0007669"/>
    <property type="project" value="InterPro"/>
</dbReference>
<dbReference type="GO" id="GO:0046872">
    <property type="term" value="F:metal ion binding"/>
    <property type="evidence" value="ECO:0007669"/>
    <property type="project" value="UniProtKB-KW"/>
</dbReference>
<evidence type="ECO:0000256" key="8">
    <source>
        <dbReference type="ARBA" id="ARBA00022840"/>
    </source>
</evidence>
<dbReference type="Pfam" id="PF00270">
    <property type="entry name" value="DEAD"/>
    <property type="match status" value="1"/>
</dbReference>
<dbReference type="InterPro" id="IPR006474">
    <property type="entry name" value="Helicase_Cas3_CRISPR-ass_core"/>
</dbReference>
<dbReference type="Pfam" id="PF22590">
    <property type="entry name" value="Cas3-like_C_2"/>
    <property type="match status" value="1"/>
</dbReference>
<organism evidence="11 12">
    <name type="scientific">Salinibacter ruber</name>
    <dbReference type="NCBI Taxonomy" id="146919"/>
    <lineage>
        <taxon>Bacteria</taxon>
        <taxon>Pseudomonadati</taxon>
        <taxon>Rhodothermota</taxon>
        <taxon>Rhodothermia</taxon>
        <taxon>Rhodothermales</taxon>
        <taxon>Salinibacteraceae</taxon>
        <taxon>Salinibacter</taxon>
    </lineage>
</organism>
<dbReference type="InterPro" id="IPR006483">
    <property type="entry name" value="CRISPR-assoc_Cas3_HD"/>
</dbReference>
<keyword evidence="3" id="KW-0540">Nuclease</keyword>
<dbReference type="SMART" id="SM00487">
    <property type="entry name" value="DEXDc"/>
    <property type="match status" value="1"/>
</dbReference>
<dbReference type="InterPro" id="IPR054712">
    <property type="entry name" value="Cas3-like_dom"/>
</dbReference>
<dbReference type="InterPro" id="IPR038257">
    <property type="entry name" value="CRISPR-assoc_Cas3_HD_sf"/>
</dbReference>
<dbReference type="SUPFAM" id="SSF52540">
    <property type="entry name" value="P-loop containing nucleoside triphosphate hydrolases"/>
    <property type="match status" value="1"/>
</dbReference>
<keyword evidence="7" id="KW-0347">Helicase</keyword>
<evidence type="ECO:0000256" key="9">
    <source>
        <dbReference type="ARBA" id="ARBA00023118"/>
    </source>
</evidence>
<dbReference type="GO" id="GO:0005524">
    <property type="term" value="F:ATP binding"/>
    <property type="evidence" value="ECO:0007669"/>
    <property type="project" value="UniProtKB-KW"/>
</dbReference>
<dbReference type="Proteomes" id="UP001155040">
    <property type="component" value="Unassembled WGS sequence"/>
</dbReference>
<dbReference type="GO" id="GO:0051607">
    <property type="term" value="P:defense response to virus"/>
    <property type="evidence" value="ECO:0007669"/>
    <property type="project" value="UniProtKB-KW"/>
</dbReference>
<keyword evidence="9" id="KW-0051">Antiviral defense</keyword>
<dbReference type="InterPro" id="IPR050079">
    <property type="entry name" value="DEAD_box_RNA_helicase"/>
</dbReference>
<evidence type="ECO:0000256" key="3">
    <source>
        <dbReference type="ARBA" id="ARBA00022722"/>
    </source>
</evidence>
<reference evidence="11" key="1">
    <citation type="submission" date="2022-08" db="EMBL/GenBank/DDBJ databases">
        <title>Genomic Encyclopedia of Type Strains, Phase V (KMG-V): Genome sequencing to study the core and pangenomes of soil and plant-associated prokaryotes.</title>
        <authorList>
            <person name="Whitman W."/>
        </authorList>
    </citation>
    <scope>NUCLEOTIDE SEQUENCE</scope>
    <source>
        <strain evidence="11">SP3012</strain>
    </source>
</reference>
<keyword evidence="6 11" id="KW-0378">Hydrolase</keyword>
<evidence type="ECO:0000256" key="5">
    <source>
        <dbReference type="ARBA" id="ARBA00022741"/>
    </source>
</evidence>
<sequence length="681" mass="75889">MESVHIPSEFESCIGKTDPHLTLAEHTQHVIEEAASLLEVGYSKKYRQITGQDLGRLLISAALMHDAGKTANRWQDCADAGRLQEVGMRHEIASVLLARSQFGRYLWPEQEVAILAHHEKLSYRTAGRFRDAEEFEPVWKRLRRLENQAAGFEDALRKRHRFSTVRGLLSMADRRASQRESGRAPADVVPFSYEFPSEYDTKRKVQQTAEQLPKVAALRAETGSGKTDAALLWAKAQGANRVIFAMPTRFTATSLAEDVGGGLYHSAAKEKIDAARLQASDRFLLPVVVTTVDQVLLALTGRTEKQHMRFANLADSVVVMDEIDAYDDFVQGNIQVLSQALSTIEVPHLAMSATLPSSFVDDLLSAEVSLADATQGSDAFAVRSVREVGKEQTPVPDAVEEAERAIIYANTVDRAISYYRSLEREDKALYHSKFTRPDRSRIEDRILEMLSEGGSGGVAVMTQVGEMSLNVTCDVMVTDLCPIDRLAQRTGRMKRYANKDGTGEDSASEDGALYVMHPTDYPAPYGKYLRSEGRWQRSEALAKSANLIEEGQRLTKTDLKEMSEEVYADGVSLGPQARRNARRLREEEVQGNWLIQPSDGSDDTASGEWKSRNIQGRSTVIVGEPPLAVGWAEFRRLQLQRGVSVMTYKLDQAQEKTVSIGGDDRQVPWTDQYERETGLQL</sequence>
<dbReference type="Gene3D" id="1.10.3210.30">
    <property type="match status" value="1"/>
</dbReference>
<evidence type="ECO:0000313" key="12">
    <source>
        <dbReference type="Proteomes" id="UP001155040"/>
    </source>
</evidence>
<comment type="similarity">
    <text evidence="2">In the central section; belongs to the CRISPR-associated helicase Cas3 family.</text>
</comment>
<comment type="caution">
    <text evidence="11">The sequence shown here is derived from an EMBL/GenBank/DDBJ whole genome shotgun (WGS) entry which is preliminary data.</text>
</comment>
<evidence type="ECO:0000256" key="4">
    <source>
        <dbReference type="ARBA" id="ARBA00022723"/>
    </source>
</evidence>
<dbReference type="CDD" id="cd09641">
    <property type="entry name" value="Cas3''_I"/>
    <property type="match status" value="1"/>
</dbReference>
<protein>
    <submittedName>
        <fullName evidence="11">CRISPR-associated endonuclease/helicase Cas3</fullName>
        <ecNumber evidence="11">3.1.-.-</ecNumber>
        <ecNumber evidence="11">3.6.4.-</ecNumber>
    </submittedName>
</protein>
<evidence type="ECO:0000256" key="1">
    <source>
        <dbReference type="ARBA" id="ARBA00006847"/>
    </source>
</evidence>
<dbReference type="NCBIfam" id="TIGR01587">
    <property type="entry name" value="cas3_core"/>
    <property type="match status" value="1"/>
</dbReference>
<dbReference type="PANTHER" id="PTHR47959">
    <property type="entry name" value="ATP-DEPENDENT RNA HELICASE RHLE-RELATED"/>
    <property type="match status" value="1"/>
</dbReference>
<dbReference type="NCBIfam" id="TIGR01596">
    <property type="entry name" value="cas3_HD"/>
    <property type="match status" value="1"/>
</dbReference>
<gene>
    <name evidence="11" type="ORF">GGQ01_002066</name>
</gene>
<comment type="similarity">
    <text evidence="1">In the N-terminal section; belongs to the CRISPR-associated nuclease Cas3-HD family.</text>
</comment>
<keyword evidence="5" id="KW-0547">Nucleotide-binding</keyword>
<dbReference type="InterPro" id="IPR014001">
    <property type="entry name" value="Helicase_ATP-bd"/>
</dbReference>